<evidence type="ECO:0000313" key="7">
    <source>
        <dbReference type="Proteomes" id="UP001597182"/>
    </source>
</evidence>
<dbReference type="PANTHER" id="PTHR30290">
    <property type="entry name" value="PERIPLASMIC BINDING COMPONENT OF ABC TRANSPORTER"/>
    <property type="match status" value="1"/>
</dbReference>
<dbReference type="PROSITE" id="PS51257">
    <property type="entry name" value="PROKAR_LIPOPROTEIN"/>
    <property type="match status" value="1"/>
</dbReference>
<dbReference type="EMBL" id="JBHTMB010000120">
    <property type="protein sequence ID" value="MFD1234272.1"/>
    <property type="molecule type" value="Genomic_DNA"/>
</dbReference>
<dbReference type="InterPro" id="IPR030678">
    <property type="entry name" value="Peptide/Ni-bd"/>
</dbReference>
<reference evidence="7" key="1">
    <citation type="journal article" date="2019" name="Int. J. Syst. Evol. Microbiol.">
        <title>The Global Catalogue of Microorganisms (GCM) 10K type strain sequencing project: providing services to taxonomists for standard genome sequencing and annotation.</title>
        <authorList>
            <consortium name="The Broad Institute Genomics Platform"/>
            <consortium name="The Broad Institute Genome Sequencing Center for Infectious Disease"/>
            <person name="Wu L."/>
            <person name="Ma J."/>
        </authorList>
    </citation>
    <scope>NUCLEOTIDE SEQUENCE [LARGE SCALE GENOMIC DNA]</scope>
    <source>
        <strain evidence="7">CCUG 49018</strain>
    </source>
</reference>
<dbReference type="PIRSF" id="PIRSF002741">
    <property type="entry name" value="MppA"/>
    <property type="match status" value="1"/>
</dbReference>
<evidence type="ECO:0000259" key="5">
    <source>
        <dbReference type="Pfam" id="PF00496"/>
    </source>
</evidence>
<dbReference type="InterPro" id="IPR039424">
    <property type="entry name" value="SBP_5"/>
</dbReference>
<dbReference type="Proteomes" id="UP001597182">
    <property type="component" value="Unassembled WGS sequence"/>
</dbReference>
<feature type="domain" description="Solute-binding protein family 5" evidence="5">
    <location>
        <begin position="87"/>
        <end position="455"/>
    </location>
</feature>
<dbReference type="InterPro" id="IPR000914">
    <property type="entry name" value="SBP_5_dom"/>
</dbReference>
<dbReference type="SUPFAM" id="SSF53850">
    <property type="entry name" value="Periplasmic binding protein-like II"/>
    <property type="match status" value="1"/>
</dbReference>
<dbReference type="Pfam" id="PF00496">
    <property type="entry name" value="SBP_bac_5"/>
    <property type="match status" value="1"/>
</dbReference>
<accession>A0ABW3VGV1</accession>
<keyword evidence="7" id="KW-1185">Reference proteome</keyword>
<evidence type="ECO:0000256" key="1">
    <source>
        <dbReference type="ARBA" id="ARBA00005695"/>
    </source>
</evidence>
<keyword evidence="2" id="KW-0813">Transport</keyword>
<name>A0ABW3VGV1_9PSEU</name>
<keyword evidence="3 4" id="KW-0732">Signal</keyword>
<dbReference type="RefSeq" id="WP_346094453.1">
    <property type="nucleotide sequence ID" value="NZ_BAABKS010000099.1"/>
</dbReference>
<evidence type="ECO:0000256" key="4">
    <source>
        <dbReference type="SAM" id="SignalP"/>
    </source>
</evidence>
<evidence type="ECO:0000313" key="6">
    <source>
        <dbReference type="EMBL" id="MFD1234272.1"/>
    </source>
</evidence>
<dbReference type="Gene3D" id="3.40.190.10">
    <property type="entry name" value="Periplasmic binding protein-like II"/>
    <property type="match status" value="1"/>
</dbReference>
<comment type="similarity">
    <text evidence="1">Belongs to the bacterial solute-binding protein 5 family.</text>
</comment>
<dbReference type="Gene3D" id="3.10.105.10">
    <property type="entry name" value="Dipeptide-binding Protein, Domain 3"/>
    <property type="match status" value="1"/>
</dbReference>
<feature type="chain" id="PRO_5045182568" evidence="4">
    <location>
        <begin position="28"/>
        <end position="546"/>
    </location>
</feature>
<feature type="signal peptide" evidence="4">
    <location>
        <begin position="1"/>
        <end position="27"/>
    </location>
</feature>
<proteinExistence type="inferred from homology"/>
<comment type="caution">
    <text evidence="6">The sequence shown here is derived from an EMBL/GenBank/DDBJ whole genome shotgun (WGS) entry which is preliminary data.</text>
</comment>
<dbReference type="CDD" id="cd08492">
    <property type="entry name" value="PBP2_NikA_DppA_OppA_like_15"/>
    <property type="match status" value="1"/>
</dbReference>
<evidence type="ECO:0000256" key="2">
    <source>
        <dbReference type="ARBA" id="ARBA00022448"/>
    </source>
</evidence>
<evidence type="ECO:0000256" key="3">
    <source>
        <dbReference type="ARBA" id="ARBA00022729"/>
    </source>
</evidence>
<protein>
    <submittedName>
        <fullName evidence="6">ABC transporter substrate-binding protein</fullName>
    </submittedName>
</protein>
<dbReference type="PANTHER" id="PTHR30290:SF9">
    <property type="entry name" value="OLIGOPEPTIDE-BINDING PROTEIN APPA"/>
    <property type="match status" value="1"/>
</dbReference>
<gene>
    <name evidence="6" type="ORF">ACFQ34_13360</name>
</gene>
<organism evidence="6 7">
    <name type="scientific">Pseudonocardia benzenivorans</name>
    <dbReference type="NCBI Taxonomy" id="228005"/>
    <lineage>
        <taxon>Bacteria</taxon>
        <taxon>Bacillati</taxon>
        <taxon>Actinomycetota</taxon>
        <taxon>Actinomycetes</taxon>
        <taxon>Pseudonocardiales</taxon>
        <taxon>Pseudonocardiaceae</taxon>
        <taxon>Pseudonocardia</taxon>
    </lineage>
</organism>
<sequence length="546" mass="57778">MSQRTRSRRFAAAAIGLILLATSAACATSGPSGGSASGDPVSGGEVTYLVDQTQLTLDPAVSPATVTGLVTRPIFDSLVVQAGPTRFEPWLASRWDVSPDGREYTFALRSGVRFTDGTPFDAAAVKATLDHVVDPASKSQYAASLIAPYQGSTVVDDLTVKVSLSRPFRPFLQALSTPYLGIQSPRALAVPPAEYKPVGTGPFAFVSWEQQKDITLTRNPDYTSPPANAPHTGAAYLQTLRFNYVPEDATRYGALTSGQVQAIAAVPPNRVGSLQSDRRFSVLKTELPGVNYNLFLNAKTGPTSDPLVRQALQAAIDVPALVGSIYAGQYAAARNVLSPTTPDHDQAAAAALQAYDPAKAGALLDQAGWTGRNAEGYRTKDGQELTLTWPYLALINRDQRDVLGQAIQAEARKAGIRIDRPNLDAGAYSESVLNGTYNILDSSNARADADILRFMFASGSTFAKGGANVSLSDSPQLDGWLDEAATTSDAAVAARDYALAQADVLKSRYLLPGYVPTSLVGTTSALQGVTFDPQGIAQLYGAWLVP</sequence>